<evidence type="ECO:0000259" key="2">
    <source>
        <dbReference type="Pfam" id="PF05872"/>
    </source>
</evidence>
<dbReference type="GeneID" id="97610602"/>
<organism evidence="3 4">
    <name type="scientific">Methanospirillum stamsii</name>
    <dbReference type="NCBI Taxonomy" id="1277351"/>
    <lineage>
        <taxon>Archaea</taxon>
        <taxon>Methanobacteriati</taxon>
        <taxon>Methanobacteriota</taxon>
        <taxon>Stenosarchaea group</taxon>
        <taxon>Methanomicrobia</taxon>
        <taxon>Methanomicrobiales</taxon>
        <taxon>Methanospirillaceae</taxon>
        <taxon>Methanospirillum</taxon>
    </lineage>
</organism>
<dbReference type="InterPro" id="IPR033186">
    <property type="entry name" value="HerA_C"/>
</dbReference>
<dbReference type="InterPro" id="IPR051162">
    <property type="entry name" value="T4SS_component"/>
</dbReference>
<feature type="compositionally biased region" description="Basic and acidic residues" evidence="1">
    <location>
        <begin position="425"/>
        <end position="446"/>
    </location>
</feature>
<gene>
    <name evidence="3" type="ORF">DLD82_07790</name>
</gene>
<dbReference type="EMBL" id="QGMZ01000015">
    <property type="protein sequence ID" value="PWR74788.1"/>
    <property type="molecule type" value="Genomic_DNA"/>
</dbReference>
<keyword evidence="4" id="KW-1185">Reference proteome</keyword>
<dbReference type="Gene3D" id="3.40.50.300">
    <property type="entry name" value="P-loop containing nucleotide triphosphate hydrolases"/>
    <property type="match status" value="2"/>
</dbReference>
<dbReference type="Pfam" id="PF05872">
    <property type="entry name" value="HerA_C"/>
    <property type="match status" value="1"/>
</dbReference>
<feature type="domain" description="Helicase HerA-like C-terminal" evidence="2">
    <location>
        <begin position="11"/>
        <end position="493"/>
    </location>
</feature>
<keyword evidence="3" id="KW-0067">ATP-binding</keyword>
<evidence type="ECO:0000313" key="3">
    <source>
        <dbReference type="EMBL" id="PWR74788.1"/>
    </source>
</evidence>
<sequence length="497" mass="54589">MAEISLTPVARGETDIYIEPSMANRHGLIAGATGTGKTVTLRVLVEQFSSMGVPVFLPDIKGDLSGLCKPGGGNKKIEERATLLGISPLNYEGCPVRFWDLYGKEGHPVRTTISEMGPLLLARILDLNETQTGILSMLFRYADDNRLLLIDIADLISLITFALENTAEIKGKYGNMTPSSLGAIQRAVLTLEEQGADLFFGEPSLVLQDIMEIQDGKGTISLLSAGALMKYPKIYSTFLLWLLSELYEDLPEVGDLVKPKFLLFFDEAHLLFSDTPKALEEKIIQIVRLIRSKGVGVYFITQNPADIPDDVLGQLGNRIQHALRATTPKEMKAVKTAAKSFRQNPKIDTEKVITELGIGEALVSVLDKGGVPTPVERSFVYPPRSSLVPLTEPEQEAIINKSTIFGRYEEQINRHSAAEELLKREQEKPAENAAEKQPARSTERTTSRPRTTSRSSRKTKDVGDVIGTIAVRTATNVGTQIGKEIIRGMLGSWLKGK</sequence>
<keyword evidence="3" id="KW-0547">Nucleotide-binding</keyword>
<dbReference type="Proteomes" id="UP000245934">
    <property type="component" value="Unassembled WGS sequence"/>
</dbReference>
<dbReference type="InterPro" id="IPR027417">
    <property type="entry name" value="P-loop_NTPase"/>
</dbReference>
<dbReference type="OrthoDB" id="10575at2157"/>
<accession>A0A2V2NED9</accession>
<name>A0A2V2NED9_9EURY</name>
<proteinExistence type="predicted"/>
<dbReference type="SUPFAM" id="SSF52540">
    <property type="entry name" value="P-loop containing nucleoside triphosphate hydrolases"/>
    <property type="match status" value="1"/>
</dbReference>
<dbReference type="PANTHER" id="PTHR30121">
    <property type="entry name" value="UNCHARACTERIZED PROTEIN YJGR-RELATED"/>
    <property type="match status" value="1"/>
</dbReference>
<feature type="region of interest" description="Disordered" evidence="1">
    <location>
        <begin position="425"/>
        <end position="461"/>
    </location>
</feature>
<dbReference type="AlphaFoldDB" id="A0A2V2NED9"/>
<evidence type="ECO:0000256" key="1">
    <source>
        <dbReference type="SAM" id="MobiDB-lite"/>
    </source>
</evidence>
<dbReference type="PANTHER" id="PTHR30121:SF6">
    <property type="entry name" value="SLR6007 PROTEIN"/>
    <property type="match status" value="1"/>
</dbReference>
<reference evidence="3 4" key="1">
    <citation type="submission" date="2018-05" db="EMBL/GenBank/DDBJ databases">
        <title>Draft genome of Methanospirillum stamsii Pt1.</title>
        <authorList>
            <person name="Dueholm M.S."/>
            <person name="Nielsen P.H."/>
            <person name="Bakmann L.F."/>
            <person name="Otzen D.E."/>
        </authorList>
    </citation>
    <scope>NUCLEOTIDE SEQUENCE [LARGE SCALE GENOMIC DNA]</scope>
    <source>
        <strain evidence="3 4">Pt1</strain>
    </source>
</reference>
<comment type="caution">
    <text evidence="3">The sequence shown here is derived from an EMBL/GenBank/DDBJ whole genome shotgun (WGS) entry which is preliminary data.</text>
</comment>
<dbReference type="RefSeq" id="WP_109940551.1">
    <property type="nucleotide sequence ID" value="NZ_CP176366.1"/>
</dbReference>
<dbReference type="GO" id="GO:0005524">
    <property type="term" value="F:ATP binding"/>
    <property type="evidence" value="ECO:0007669"/>
    <property type="project" value="UniProtKB-KW"/>
</dbReference>
<evidence type="ECO:0000313" key="4">
    <source>
        <dbReference type="Proteomes" id="UP000245934"/>
    </source>
</evidence>
<protein>
    <submittedName>
        <fullName evidence="3">ATP-binding protein</fullName>
    </submittedName>
</protein>